<gene>
    <name evidence="1" type="ORF">D3871_20110</name>
</gene>
<organism evidence="1 2">
    <name type="scientific">Noviherbaspirillum saxi</name>
    <dbReference type="NCBI Taxonomy" id="2320863"/>
    <lineage>
        <taxon>Bacteria</taxon>
        <taxon>Pseudomonadati</taxon>
        <taxon>Pseudomonadota</taxon>
        <taxon>Betaproteobacteria</taxon>
        <taxon>Burkholderiales</taxon>
        <taxon>Oxalobacteraceae</taxon>
        <taxon>Noviherbaspirillum</taxon>
    </lineage>
</organism>
<proteinExistence type="predicted"/>
<dbReference type="AlphaFoldDB" id="A0A3A3G2N7"/>
<keyword evidence="2" id="KW-1185">Reference proteome</keyword>
<comment type="caution">
    <text evidence="1">The sequence shown here is derived from an EMBL/GenBank/DDBJ whole genome shotgun (WGS) entry which is preliminary data.</text>
</comment>
<evidence type="ECO:0000313" key="2">
    <source>
        <dbReference type="Proteomes" id="UP000265955"/>
    </source>
</evidence>
<name>A0A3A3G2N7_9BURK</name>
<accession>A0A3A3G2N7</accession>
<evidence type="ECO:0000313" key="1">
    <source>
        <dbReference type="EMBL" id="RJF95686.1"/>
    </source>
</evidence>
<sequence length="70" mass="7883">MNAKGPLMNTMKSAPIACTLSAIDFKERLQCCSFLQFQIDRTSIHIELTIIAQTEAENDAWALFAHLTLR</sequence>
<reference evidence="2" key="1">
    <citation type="submission" date="2018-09" db="EMBL/GenBank/DDBJ databases">
        <authorList>
            <person name="Zhu H."/>
        </authorList>
    </citation>
    <scope>NUCLEOTIDE SEQUENCE [LARGE SCALE GENOMIC DNA]</scope>
    <source>
        <strain evidence="2">K1R23-30</strain>
    </source>
</reference>
<protein>
    <submittedName>
        <fullName evidence="1">Uncharacterized protein</fullName>
    </submittedName>
</protein>
<dbReference type="Proteomes" id="UP000265955">
    <property type="component" value="Unassembled WGS sequence"/>
</dbReference>
<dbReference type="EMBL" id="QYUO01000002">
    <property type="protein sequence ID" value="RJF95686.1"/>
    <property type="molecule type" value="Genomic_DNA"/>
</dbReference>